<dbReference type="GO" id="GO:0046872">
    <property type="term" value="F:metal ion binding"/>
    <property type="evidence" value="ECO:0007669"/>
    <property type="project" value="UniProtKB-KW"/>
</dbReference>
<evidence type="ECO:0000256" key="7">
    <source>
        <dbReference type="PIRSR" id="PIRSR000216-1"/>
    </source>
</evidence>
<gene>
    <name evidence="8" type="ORF">H9L42_12570</name>
</gene>
<dbReference type="Gene3D" id="3.40.30.10">
    <property type="entry name" value="Glutaredoxin"/>
    <property type="match status" value="1"/>
</dbReference>
<dbReference type="AlphaFoldDB" id="A0A923NMG4"/>
<accession>A0A923NMG4</accession>
<dbReference type="Proteomes" id="UP000602647">
    <property type="component" value="Unassembled WGS sequence"/>
</dbReference>
<keyword evidence="5 7" id="KW-0411">Iron-sulfur</keyword>
<dbReference type="PANTHER" id="PTHR43342">
    <property type="entry name" value="NADH-QUINONE OXIDOREDUCTASE, E SUBUNIT"/>
    <property type="match status" value="1"/>
</dbReference>
<dbReference type="GO" id="GO:0051537">
    <property type="term" value="F:2 iron, 2 sulfur cluster binding"/>
    <property type="evidence" value="ECO:0007669"/>
    <property type="project" value="UniProtKB-KW"/>
</dbReference>
<comment type="similarity">
    <text evidence="1">Belongs to the complex I 24 kDa subunit family.</text>
</comment>
<evidence type="ECO:0000256" key="5">
    <source>
        <dbReference type="ARBA" id="ARBA00023014"/>
    </source>
</evidence>
<protein>
    <submittedName>
        <fullName evidence="8">NAD(P)H-dependent oxidoreductase subunit E</fullName>
    </submittedName>
</protein>
<name>A0A923NMG4_9FIRM</name>
<evidence type="ECO:0000256" key="1">
    <source>
        <dbReference type="ARBA" id="ARBA00010643"/>
    </source>
</evidence>
<dbReference type="SUPFAM" id="SSF52833">
    <property type="entry name" value="Thioredoxin-like"/>
    <property type="match status" value="1"/>
</dbReference>
<evidence type="ECO:0000313" key="8">
    <source>
        <dbReference type="EMBL" id="MBC6680655.1"/>
    </source>
</evidence>
<dbReference type="InterPro" id="IPR002023">
    <property type="entry name" value="NuoE-like"/>
</dbReference>
<feature type="binding site" evidence="7">
    <location>
        <position position="86"/>
    </location>
    <ligand>
        <name>[2Fe-2S] cluster</name>
        <dbReference type="ChEBI" id="CHEBI:190135"/>
    </ligand>
</feature>
<keyword evidence="3 7" id="KW-0479">Metal-binding</keyword>
<comment type="cofactor">
    <cofactor evidence="6">
        <name>[2Fe-2S] cluster</name>
        <dbReference type="ChEBI" id="CHEBI:190135"/>
    </cofactor>
</comment>
<dbReference type="InterPro" id="IPR041921">
    <property type="entry name" value="NuoE_N"/>
</dbReference>
<dbReference type="EMBL" id="JACRYT010000016">
    <property type="protein sequence ID" value="MBC6680655.1"/>
    <property type="molecule type" value="Genomic_DNA"/>
</dbReference>
<keyword evidence="2 7" id="KW-0001">2Fe-2S</keyword>
<evidence type="ECO:0000256" key="3">
    <source>
        <dbReference type="ARBA" id="ARBA00022723"/>
    </source>
</evidence>
<organism evidence="8 9">
    <name type="scientific">Zhenpiania hominis</name>
    <dbReference type="NCBI Taxonomy" id="2763644"/>
    <lineage>
        <taxon>Bacteria</taxon>
        <taxon>Bacillati</taxon>
        <taxon>Bacillota</taxon>
        <taxon>Clostridia</taxon>
        <taxon>Peptostreptococcales</taxon>
        <taxon>Anaerovoracaceae</taxon>
        <taxon>Zhenpiania</taxon>
    </lineage>
</organism>
<dbReference type="PANTHER" id="PTHR43342:SF1">
    <property type="entry name" value="BIFURCATING [FEFE] HYDROGENASE GAMMA SUBUNIT"/>
    <property type="match status" value="1"/>
</dbReference>
<dbReference type="GO" id="GO:0016491">
    <property type="term" value="F:oxidoreductase activity"/>
    <property type="evidence" value="ECO:0007669"/>
    <property type="project" value="InterPro"/>
</dbReference>
<feature type="binding site" evidence="7">
    <location>
        <position position="122"/>
    </location>
    <ligand>
        <name>[2Fe-2S] cluster</name>
        <dbReference type="ChEBI" id="CHEBI:190135"/>
    </ligand>
</feature>
<evidence type="ECO:0000256" key="4">
    <source>
        <dbReference type="ARBA" id="ARBA00023004"/>
    </source>
</evidence>
<sequence>MIFLEHAQQTITKILQKFPAQQRFSLAILQEIQKEYNYISAEHLKAAADYLSLPLSQLFSMATFYKALSLDKKGKFIIRVCDGTACHIRGSQNILGEIERALGIREGETTEDGLFSIEIVNCVGSCAMAPVVICDEDYFGNVAPGGGEQIVETYRKKEAE</sequence>
<keyword evidence="4 7" id="KW-0408">Iron</keyword>
<comment type="cofactor">
    <cofactor evidence="7">
        <name>[2Fe-2S] cluster</name>
        <dbReference type="ChEBI" id="CHEBI:190135"/>
    </cofactor>
    <text evidence="7">Binds 1 [2Fe-2S] cluster.</text>
</comment>
<evidence type="ECO:0000313" key="9">
    <source>
        <dbReference type="Proteomes" id="UP000602647"/>
    </source>
</evidence>
<evidence type="ECO:0000256" key="2">
    <source>
        <dbReference type="ARBA" id="ARBA00022714"/>
    </source>
</evidence>
<keyword evidence="9" id="KW-1185">Reference proteome</keyword>
<dbReference type="InterPro" id="IPR042128">
    <property type="entry name" value="NuoE_dom"/>
</dbReference>
<proteinExistence type="inferred from homology"/>
<dbReference type="Pfam" id="PF01257">
    <property type="entry name" value="2Fe-2S_thioredx"/>
    <property type="match status" value="1"/>
</dbReference>
<comment type="caution">
    <text evidence="8">The sequence shown here is derived from an EMBL/GenBank/DDBJ whole genome shotgun (WGS) entry which is preliminary data.</text>
</comment>
<dbReference type="Gene3D" id="1.10.10.1590">
    <property type="entry name" value="NADH-quinone oxidoreductase subunit E"/>
    <property type="match status" value="1"/>
</dbReference>
<feature type="binding site" evidence="7">
    <location>
        <position position="81"/>
    </location>
    <ligand>
        <name>[2Fe-2S] cluster</name>
        <dbReference type="ChEBI" id="CHEBI:190135"/>
    </ligand>
</feature>
<reference evidence="8" key="1">
    <citation type="submission" date="2020-08" db="EMBL/GenBank/DDBJ databases">
        <title>Genome public.</title>
        <authorList>
            <person name="Liu C."/>
            <person name="Sun Q."/>
        </authorList>
    </citation>
    <scope>NUCLEOTIDE SEQUENCE</scope>
    <source>
        <strain evidence="8">BX12</strain>
    </source>
</reference>
<dbReference type="InterPro" id="IPR036249">
    <property type="entry name" value="Thioredoxin-like_sf"/>
</dbReference>
<dbReference type="InterPro" id="IPR028431">
    <property type="entry name" value="NADP_DH_HndA-like"/>
</dbReference>
<feature type="binding site" evidence="7">
    <location>
        <position position="126"/>
    </location>
    <ligand>
        <name>[2Fe-2S] cluster</name>
        <dbReference type="ChEBI" id="CHEBI:190135"/>
    </ligand>
</feature>
<evidence type="ECO:0000256" key="6">
    <source>
        <dbReference type="ARBA" id="ARBA00034078"/>
    </source>
</evidence>
<dbReference type="CDD" id="cd03064">
    <property type="entry name" value="TRX_Fd_NuoE"/>
    <property type="match status" value="1"/>
</dbReference>
<dbReference type="PIRSF" id="PIRSF000216">
    <property type="entry name" value="NADH_DH_24kDa"/>
    <property type="match status" value="1"/>
</dbReference>